<accession>A0ABS3WQV2</accession>
<evidence type="ECO:0000313" key="2">
    <source>
        <dbReference type="EMBL" id="MBO8185489.1"/>
    </source>
</evidence>
<organism evidence="2 3">
    <name type="scientific">Streptomyces spirodelae</name>
    <dbReference type="NCBI Taxonomy" id="2812904"/>
    <lineage>
        <taxon>Bacteria</taxon>
        <taxon>Bacillati</taxon>
        <taxon>Actinomycetota</taxon>
        <taxon>Actinomycetes</taxon>
        <taxon>Kitasatosporales</taxon>
        <taxon>Streptomycetaceae</taxon>
        <taxon>Streptomyces</taxon>
    </lineage>
</organism>
<dbReference type="RefSeq" id="WP_209264296.1">
    <property type="nucleotide sequence ID" value="NZ_JAFFZN010000005.1"/>
</dbReference>
<protein>
    <recommendedName>
        <fullName evidence="4">Lipoprotein</fullName>
    </recommendedName>
</protein>
<feature type="region of interest" description="Disordered" evidence="1">
    <location>
        <begin position="1"/>
        <end position="25"/>
    </location>
</feature>
<sequence length="281" mass="29836">MAALSGLAGCGSQQESSSGDTDELAHRARQVAEAWDGAAAAAKWRAGYHPMGDVIQLPSGGLHSQADKRALRDRNFILRGELPDASPKDGKVTRRGGRSLQRPVVGAREAYKSLAGSGDERPHLTVTGAKLGTMTVDTNRGKATVPAWLFTLDGYDSPLKRAAVVPSKLPTPPIKPTSDVSGFSLHHLVRIADDGRSVTVVAQHGVCDNGPVVKALETRESVVLSATVGKREKGGHCTKQAKLQQVTVKLDRPLRDRVLLDAITGRPVPFRGLVGPTPSWS</sequence>
<dbReference type="EMBL" id="JAFFZN010000005">
    <property type="protein sequence ID" value="MBO8185489.1"/>
    <property type="molecule type" value="Genomic_DNA"/>
</dbReference>
<evidence type="ECO:0000256" key="1">
    <source>
        <dbReference type="SAM" id="MobiDB-lite"/>
    </source>
</evidence>
<reference evidence="2 3" key="1">
    <citation type="submission" date="2021-02" db="EMBL/GenBank/DDBJ databases">
        <title>Streptomyces spirodelae sp. nov., isolated from duckweed.</title>
        <authorList>
            <person name="Saimee Y."/>
            <person name="Duangmal K."/>
        </authorList>
    </citation>
    <scope>NUCLEOTIDE SEQUENCE [LARGE SCALE GENOMIC DNA]</scope>
    <source>
        <strain evidence="2 3">DW4-2</strain>
    </source>
</reference>
<gene>
    <name evidence="2" type="ORF">JW592_08440</name>
</gene>
<comment type="caution">
    <text evidence="2">The sequence shown here is derived from an EMBL/GenBank/DDBJ whole genome shotgun (WGS) entry which is preliminary data.</text>
</comment>
<proteinExistence type="predicted"/>
<dbReference type="Proteomes" id="UP001518976">
    <property type="component" value="Unassembled WGS sequence"/>
</dbReference>
<name>A0ABS3WQV2_9ACTN</name>
<evidence type="ECO:0000313" key="3">
    <source>
        <dbReference type="Proteomes" id="UP001518976"/>
    </source>
</evidence>
<keyword evidence="3" id="KW-1185">Reference proteome</keyword>
<evidence type="ECO:0008006" key="4">
    <source>
        <dbReference type="Google" id="ProtNLM"/>
    </source>
</evidence>